<dbReference type="Proteomes" id="UP001501407">
    <property type="component" value="Unassembled WGS sequence"/>
</dbReference>
<dbReference type="PROSITE" id="PS51257">
    <property type="entry name" value="PROKAR_LIPOPROTEIN"/>
    <property type="match status" value="1"/>
</dbReference>
<dbReference type="Pfam" id="PF10646">
    <property type="entry name" value="Germane"/>
    <property type="match status" value="1"/>
</dbReference>
<evidence type="ECO:0000259" key="2">
    <source>
        <dbReference type="Pfam" id="PF10646"/>
    </source>
</evidence>
<keyword evidence="1" id="KW-0732">Signal</keyword>
<evidence type="ECO:0000259" key="3">
    <source>
        <dbReference type="Pfam" id="PF25976"/>
    </source>
</evidence>
<evidence type="ECO:0000256" key="1">
    <source>
        <dbReference type="SAM" id="SignalP"/>
    </source>
</evidence>
<feature type="domain" description="GerMN" evidence="2">
    <location>
        <begin position="184"/>
        <end position="292"/>
    </location>
</feature>
<evidence type="ECO:0000313" key="4">
    <source>
        <dbReference type="EMBL" id="GAA5095848.1"/>
    </source>
</evidence>
<dbReference type="InterPro" id="IPR059026">
    <property type="entry name" value="LpqB_N"/>
</dbReference>
<name>A0ABP9MHJ7_9MICO</name>
<accession>A0ABP9MHJ7</accession>
<protein>
    <submittedName>
        <fullName evidence="4">LpqB family beta-propeller domain-containing protein</fullName>
    </submittedName>
</protein>
<evidence type="ECO:0000313" key="5">
    <source>
        <dbReference type="Proteomes" id="UP001501407"/>
    </source>
</evidence>
<sequence>MTRARRILALVLALCALVVTGCAGFPTGGPPEYGLENGGAGNGSQNLVFIPNRPQPGATPTQIVEGFIDAGSGPGVLGRWDVAREFLAPSIAEDWVPEARVIVDERAERDYVETDEGVVEFAFDVAATVDDKGAYQRADLAAGSQQFRLEKQADGEWRITEVPDGIWLEDAQFPIVFHRYPLMYFDKSWRYLVPDVRWFPVTKAAGSIAAALVNELPSEWLAESVATAFPDGVTVVPSVPVDADGVAEVALSTGVLGANREALDRMLTQLEESLKTAGVTEVVMTVESTPVDAEPVAVRSTRVPAAPLVLTEAGFGFLSGDEVDRIPGLSDAVETAAPVSVQVGAERDFAAAKLASGQIVRLNAAGADPEPLDARPGLVDPVIDDAGIVWSVPQDQPSALRAFLPNGDPIDVADAWTDATAIAGMALSRDGTRMAAVVSSGGRSVLSVAGVVREDGVPVRLGVPMELAVIGGAAVGDARIGVTWIDDVSVGVLAGAESESTVVEQVVGGPTSLSNTSSGMASIAGGTGISSLRLRADDGTLYVRRGTAWQPTATGIMVLATQQGSPQ</sequence>
<organism evidence="4 5">
    <name type="scientific">Microbacterium yannicii</name>
    <dbReference type="NCBI Taxonomy" id="671622"/>
    <lineage>
        <taxon>Bacteria</taxon>
        <taxon>Bacillati</taxon>
        <taxon>Actinomycetota</taxon>
        <taxon>Actinomycetes</taxon>
        <taxon>Micrococcales</taxon>
        <taxon>Microbacteriaceae</taxon>
        <taxon>Microbacterium</taxon>
    </lineage>
</organism>
<feature type="domain" description="Lipoprotein LpqB N-terminal" evidence="3">
    <location>
        <begin position="53"/>
        <end position="173"/>
    </location>
</feature>
<gene>
    <name evidence="4" type="ORF">GCM10025760_28680</name>
</gene>
<keyword evidence="5" id="KW-1185">Reference proteome</keyword>
<comment type="caution">
    <text evidence="4">The sequence shown here is derived from an EMBL/GenBank/DDBJ whole genome shotgun (WGS) entry which is preliminary data.</text>
</comment>
<dbReference type="EMBL" id="BAABKZ010000002">
    <property type="protein sequence ID" value="GAA5095848.1"/>
    <property type="molecule type" value="Genomic_DNA"/>
</dbReference>
<proteinExistence type="predicted"/>
<dbReference type="Pfam" id="PF25976">
    <property type="entry name" value="LpqB_N"/>
    <property type="match status" value="1"/>
</dbReference>
<feature type="signal peptide" evidence="1">
    <location>
        <begin position="1"/>
        <end position="23"/>
    </location>
</feature>
<dbReference type="InterPro" id="IPR019606">
    <property type="entry name" value="GerMN"/>
</dbReference>
<reference evidence="5" key="1">
    <citation type="journal article" date="2019" name="Int. J. Syst. Evol. Microbiol.">
        <title>The Global Catalogue of Microorganisms (GCM) 10K type strain sequencing project: providing services to taxonomists for standard genome sequencing and annotation.</title>
        <authorList>
            <consortium name="The Broad Institute Genomics Platform"/>
            <consortium name="The Broad Institute Genome Sequencing Center for Infectious Disease"/>
            <person name="Wu L."/>
            <person name="Ma J."/>
        </authorList>
    </citation>
    <scope>NUCLEOTIDE SEQUENCE [LARGE SCALE GENOMIC DNA]</scope>
    <source>
        <strain evidence="5">JCM 18959</strain>
    </source>
</reference>
<dbReference type="RefSeq" id="WP_194414086.1">
    <property type="nucleotide sequence ID" value="NZ_BAABKZ010000002.1"/>
</dbReference>
<feature type="chain" id="PRO_5046416909" evidence="1">
    <location>
        <begin position="24"/>
        <end position="567"/>
    </location>
</feature>